<accession>A0A4U1L224</accession>
<evidence type="ECO:0000313" key="3">
    <source>
        <dbReference type="Proteomes" id="UP000309138"/>
    </source>
</evidence>
<dbReference type="InterPro" id="IPR052342">
    <property type="entry name" value="MCH/BMMD"/>
</dbReference>
<dbReference type="AlphaFoldDB" id="A0A4U1L224"/>
<evidence type="ECO:0000259" key="1">
    <source>
        <dbReference type="Pfam" id="PF01575"/>
    </source>
</evidence>
<comment type="caution">
    <text evidence="2">The sequence shown here is derived from an EMBL/GenBank/DDBJ whole genome shotgun (WGS) entry which is preliminary data.</text>
</comment>
<reference evidence="2 3" key="1">
    <citation type="submission" date="2019-04" db="EMBL/GenBank/DDBJ databases">
        <authorList>
            <person name="Yang Y."/>
            <person name="Wei D."/>
        </authorList>
    </citation>
    <scope>NUCLEOTIDE SEQUENCE [LARGE SCALE GENOMIC DNA]</scope>
    <source>
        <strain evidence="2 3">L-1-4w-11</strain>
    </source>
</reference>
<dbReference type="OrthoDB" id="9796589at2"/>
<keyword evidence="3" id="KW-1185">Reference proteome</keyword>
<dbReference type="Proteomes" id="UP000309138">
    <property type="component" value="Unassembled WGS sequence"/>
</dbReference>
<name>A0A4U1L224_9SPHN</name>
<dbReference type="InterPro" id="IPR029069">
    <property type="entry name" value="HotDog_dom_sf"/>
</dbReference>
<dbReference type="Pfam" id="PF01575">
    <property type="entry name" value="MaoC_dehydratas"/>
    <property type="match status" value="1"/>
</dbReference>
<dbReference type="EMBL" id="SWKR01000002">
    <property type="protein sequence ID" value="TKD50046.1"/>
    <property type="molecule type" value="Genomic_DNA"/>
</dbReference>
<dbReference type="PANTHER" id="PTHR43664">
    <property type="entry name" value="MONOAMINE OXIDASE-RELATED"/>
    <property type="match status" value="1"/>
</dbReference>
<dbReference type="RefSeq" id="WP_136941988.1">
    <property type="nucleotide sequence ID" value="NZ_SWKR01000002.1"/>
</dbReference>
<feature type="domain" description="MaoC-like" evidence="1">
    <location>
        <begin position="11"/>
        <end position="117"/>
    </location>
</feature>
<evidence type="ECO:0000313" key="2">
    <source>
        <dbReference type="EMBL" id="TKD50046.1"/>
    </source>
</evidence>
<protein>
    <submittedName>
        <fullName evidence="2">MaoC family dehydratase</fullName>
    </submittedName>
</protein>
<dbReference type="SUPFAM" id="SSF54637">
    <property type="entry name" value="Thioesterase/thiol ester dehydrase-isomerase"/>
    <property type="match status" value="1"/>
</dbReference>
<gene>
    <name evidence="2" type="ORF">FBR43_04205</name>
</gene>
<organism evidence="2 3">
    <name type="scientific">Sphingomonas baiyangensis</name>
    <dbReference type="NCBI Taxonomy" id="2572576"/>
    <lineage>
        <taxon>Bacteria</taxon>
        <taxon>Pseudomonadati</taxon>
        <taxon>Pseudomonadota</taxon>
        <taxon>Alphaproteobacteria</taxon>
        <taxon>Sphingomonadales</taxon>
        <taxon>Sphingomonadaceae</taxon>
        <taxon>Sphingomonas</taxon>
    </lineage>
</organism>
<sequence length="151" mass="16669">MAGRWFDEWQVGDTIAHDLRRTVTETDNLLFSTMTHNPQPLHLDAEAAAASEFGRILVNGTFTFALMVGLSVGDTTLGTLVANLGYDKVVMPAPVFIGDTLRASSEVVEIRPSRSRPGQGIVTWRHRLHNQRDELVCECLRSALLRARPAA</sequence>
<dbReference type="InterPro" id="IPR002539">
    <property type="entry name" value="MaoC-like_dom"/>
</dbReference>
<dbReference type="CDD" id="cd03451">
    <property type="entry name" value="FkbR2"/>
    <property type="match status" value="1"/>
</dbReference>
<proteinExistence type="predicted"/>
<dbReference type="Gene3D" id="3.10.129.10">
    <property type="entry name" value="Hotdog Thioesterase"/>
    <property type="match status" value="1"/>
</dbReference>
<dbReference type="PANTHER" id="PTHR43664:SF1">
    <property type="entry name" value="BETA-METHYLMALYL-COA DEHYDRATASE"/>
    <property type="match status" value="1"/>
</dbReference>